<evidence type="ECO:0000256" key="2">
    <source>
        <dbReference type="PIRSR" id="PIRSR006232-1"/>
    </source>
</evidence>
<evidence type="ECO:0000256" key="3">
    <source>
        <dbReference type="RuleBase" id="RU003457"/>
    </source>
</evidence>
<dbReference type="AlphaFoldDB" id="A0A7W8CW56"/>
<accession>A0A7W8CW56</accession>
<evidence type="ECO:0000259" key="5">
    <source>
        <dbReference type="Pfam" id="PF05726"/>
    </source>
</evidence>
<dbReference type="PIRSF" id="PIRSF006232">
    <property type="entry name" value="Pirin"/>
    <property type="match status" value="1"/>
</dbReference>
<keyword evidence="2" id="KW-0479">Metal-binding</keyword>
<dbReference type="Proteomes" id="UP000539953">
    <property type="component" value="Unassembled WGS sequence"/>
</dbReference>
<dbReference type="EMBL" id="JACHHK010000002">
    <property type="protein sequence ID" value="MBB5182712.1"/>
    <property type="molecule type" value="Genomic_DNA"/>
</dbReference>
<evidence type="ECO:0000313" key="6">
    <source>
        <dbReference type="EMBL" id="MBB5182712.1"/>
    </source>
</evidence>
<comment type="similarity">
    <text evidence="1 3">Belongs to the pirin family.</text>
</comment>
<dbReference type="InterPro" id="IPR012093">
    <property type="entry name" value="Pirin"/>
</dbReference>
<feature type="binding site" evidence="2">
    <location>
        <position position="102"/>
    </location>
    <ligand>
        <name>Fe cation</name>
        <dbReference type="ChEBI" id="CHEBI:24875"/>
    </ligand>
</feature>
<dbReference type="InterPro" id="IPR014710">
    <property type="entry name" value="RmlC-like_jellyroll"/>
</dbReference>
<feature type="binding site" evidence="2">
    <location>
        <position position="104"/>
    </location>
    <ligand>
        <name>Fe cation</name>
        <dbReference type="ChEBI" id="CHEBI:24875"/>
    </ligand>
</feature>
<protein>
    <recommendedName>
        <fullName evidence="8">Pirin family protein</fullName>
    </recommendedName>
</protein>
<feature type="domain" description="Pirin N-terminal" evidence="4">
    <location>
        <begin position="22"/>
        <end position="119"/>
    </location>
</feature>
<gene>
    <name evidence="6" type="ORF">HNQ47_000731</name>
</gene>
<dbReference type="SUPFAM" id="SSF51182">
    <property type="entry name" value="RmlC-like cupins"/>
    <property type="match status" value="1"/>
</dbReference>
<dbReference type="RefSeq" id="WP_183327604.1">
    <property type="nucleotide sequence ID" value="NZ_JACHHK010000002.1"/>
</dbReference>
<dbReference type="Pfam" id="PF05726">
    <property type="entry name" value="Pirin_C"/>
    <property type="match status" value="1"/>
</dbReference>
<proteinExistence type="inferred from homology"/>
<reference evidence="6 7" key="1">
    <citation type="submission" date="2020-08" db="EMBL/GenBank/DDBJ databases">
        <title>Genomic Encyclopedia of Type Strains, Phase IV (KMG-IV): sequencing the most valuable type-strain genomes for metagenomic binning, comparative biology and taxonomic classification.</title>
        <authorList>
            <person name="Goeker M."/>
        </authorList>
    </citation>
    <scope>NUCLEOTIDE SEQUENCE [LARGE SCALE GENOMIC DNA]</scope>
    <source>
        <strain evidence="6 7">DSM 25799</strain>
    </source>
</reference>
<keyword evidence="7" id="KW-1185">Reference proteome</keyword>
<dbReference type="CDD" id="cd02909">
    <property type="entry name" value="cupin_pirin_N"/>
    <property type="match status" value="1"/>
</dbReference>
<evidence type="ECO:0000313" key="7">
    <source>
        <dbReference type="Proteomes" id="UP000539953"/>
    </source>
</evidence>
<dbReference type="InterPro" id="IPR008778">
    <property type="entry name" value="Pirin_C_dom"/>
</dbReference>
<evidence type="ECO:0008006" key="8">
    <source>
        <dbReference type="Google" id="ProtNLM"/>
    </source>
</evidence>
<dbReference type="InterPro" id="IPR003829">
    <property type="entry name" value="Pirin_N_dom"/>
</dbReference>
<dbReference type="Gene3D" id="2.60.120.10">
    <property type="entry name" value="Jelly Rolls"/>
    <property type="match status" value="2"/>
</dbReference>
<feature type="domain" description="Pirin C-terminal" evidence="5">
    <location>
        <begin position="174"/>
        <end position="276"/>
    </location>
</feature>
<name>A0A7W8CW56_9FIRM</name>
<dbReference type="Pfam" id="PF02678">
    <property type="entry name" value="Pirin"/>
    <property type="match status" value="1"/>
</dbReference>
<comment type="cofactor">
    <cofactor evidence="2">
        <name>Fe cation</name>
        <dbReference type="ChEBI" id="CHEBI:24875"/>
    </cofactor>
    <text evidence="2">Binds 1 Fe cation per subunit.</text>
</comment>
<comment type="caution">
    <text evidence="6">The sequence shown here is derived from an EMBL/GenBank/DDBJ whole genome shotgun (WGS) entry which is preliminary data.</text>
</comment>
<feature type="binding site" evidence="2">
    <location>
        <position position="58"/>
    </location>
    <ligand>
        <name>Fe cation</name>
        <dbReference type="ChEBI" id="CHEBI:24875"/>
    </ligand>
</feature>
<organism evidence="6 7">
    <name type="scientific">Catenisphaera adipataccumulans</name>
    <dbReference type="NCBI Taxonomy" id="700500"/>
    <lineage>
        <taxon>Bacteria</taxon>
        <taxon>Bacillati</taxon>
        <taxon>Bacillota</taxon>
        <taxon>Erysipelotrichia</taxon>
        <taxon>Erysipelotrichales</taxon>
        <taxon>Erysipelotrichaceae</taxon>
        <taxon>Catenisphaera</taxon>
    </lineage>
</organism>
<dbReference type="CDD" id="cd02247">
    <property type="entry name" value="cupin_pirin_C"/>
    <property type="match status" value="1"/>
</dbReference>
<dbReference type="InterPro" id="IPR011051">
    <property type="entry name" value="RmlC_Cupin_sf"/>
</dbReference>
<keyword evidence="2" id="KW-0408">Iron</keyword>
<evidence type="ECO:0000256" key="1">
    <source>
        <dbReference type="ARBA" id="ARBA00008416"/>
    </source>
</evidence>
<feature type="binding site" evidence="2">
    <location>
        <position position="60"/>
    </location>
    <ligand>
        <name>Fe cation</name>
        <dbReference type="ChEBI" id="CHEBI:24875"/>
    </ligand>
</feature>
<sequence>MERKIRRMVRGYPTQDGAGVKLIRVLGNETVHDFSPFLMLDSFDSTQPADYTAGFPLHPHRGIETISYVAKGKMQHKDTLGFEDTVGDGEVQWMTAGSGIEHEENIPPAERLLGIQLWMNLPKKDKMCPPAYHAIKHKDIEEIPIAEGQGTLRLLAGTYLDHTGFQGEYQPLDYYELILKPGASISLPSDPQKTAMVFTLSGDAEIAGTSVREKTAAALSEGDTVSIQAPAEGPEIRVLYMSAPALDEPVAWGGPIVMNTREELHEAFNELRNGTFIKELSK</sequence>
<evidence type="ECO:0000259" key="4">
    <source>
        <dbReference type="Pfam" id="PF02678"/>
    </source>
</evidence>
<dbReference type="PANTHER" id="PTHR13903:SF8">
    <property type="entry name" value="PIRIN"/>
    <property type="match status" value="1"/>
</dbReference>
<dbReference type="GO" id="GO:0046872">
    <property type="term" value="F:metal ion binding"/>
    <property type="evidence" value="ECO:0007669"/>
    <property type="project" value="UniProtKB-KW"/>
</dbReference>
<dbReference type="PANTHER" id="PTHR13903">
    <property type="entry name" value="PIRIN-RELATED"/>
    <property type="match status" value="1"/>
</dbReference>